<feature type="coiled-coil region" evidence="1">
    <location>
        <begin position="31"/>
        <end position="82"/>
    </location>
</feature>
<gene>
    <name evidence="2" type="primary">pilO</name>
    <name evidence="2" type="ORF">J8C05_12065</name>
</gene>
<proteinExistence type="predicted"/>
<reference evidence="2 3" key="1">
    <citation type="submission" date="2021-03" db="EMBL/GenBank/DDBJ databases">
        <title>Genomic and phenotypic characterization of Chloracidobacterium isolates provides evidence for multiple species.</title>
        <authorList>
            <person name="Saini M.K."/>
            <person name="Costas A.M.G."/>
            <person name="Tank M."/>
            <person name="Bryant D.A."/>
        </authorList>
    </citation>
    <scope>NUCLEOTIDE SEQUENCE [LARGE SCALE GENOMIC DNA]</scope>
    <source>
        <strain evidence="2 3">N</strain>
    </source>
</reference>
<evidence type="ECO:0000256" key="1">
    <source>
        <dbReference type="SAM" id="Coils"/>
    </source>
</evidence>
<protein>
    <submittedName>
        <fullName evidence="2">Type 4a pilus biogenesis protein PilO</fullName>
    </submittedName>
</protein>
<dbReference type="EMBL" id="CP072643">
    <property type="protein sequence ID" value="QUV95564.1"/>
    <property type="molecule type" value="Genomic_DNA"/>
</dbReference>
<dbReference type="RefSeq" id="WP_211423784.1">
    <property type="nucleotide sequence ID" value="NZ_CP072643.1"/>
</dbReference>
<sequence length="191" mass="21496">MSPFFKNLLLGLLAATGISALGIYFLDGYLFGDWQARLDKEAQKVQMLENENEQLAWLEPRLAEVREESRRLEEAVTGLQMRLPSQDQFGQMIQDFTSAARERQLSLTVQAQPPVKREGIQSGTLDFTVESITAGGYPRVRSFADWLRDYPRLLSFRDFEVLVGTGGQISLRATCLSPAMFDVPLPSPPPR</sequence>
<dbReference type="Proteomes" id="UP000677668">
    <property type="component" value="Chromosome 2"/>
</dbReference>
<evidence type="ECO:0000313" key="2">
    <source>
        <dbReference type="EMBL" id="QUV95564.1"/>
    </source>
</evidence>
<evidence type="ECO:0000313" key="3">
    <source>
        <dbReference type="Proteomes" id="UP000677668"/>
    </source>
</evidence>
<accession>A0ABX8B7L2</accession>
<organism evidence="2 3">
    <name type="scientific">Chloracidobacterium sp. N</name>
    <dbReference type="NCBI Taxonomy" id="2821540"/>
    <lineage>
        <taxon>Bacteria</taxon>
        <taxon>Pseudomonadati</taxon>
        <taxon>Acidobacteriota</taxon>
        <taxon>Terriglobia</taxon>
        <taxon>Terriglobales</taxon>
        <taxon>Acidobacteriaceae</taxon>
        <taxon>Chloracidobacterium</taxon>
        <taxon>Chloracidobacterium aggregatum</taxon>
    </lineage>
</organism>
<dbReference type="Pfam" id="PF04350">
    <property type="entry name" value="PilO"/>
    <property type="match status" value="1"/>
</dbReference>
<name>A0ABX8B7L2_9BACT</name>
<dbReference type="InterPro" id="IPR007445">
    <property type="entry name" value="PilO"/>
</dbReference>
<keyword evidence="3" id="KW-1185">Reference proteome</keyword>
<keyword evidence="1" id="KW-0175">Coiled coil</keyword>